<evidence type="ECO:0000256" key="1">
    <source>
        <dbReference type="SAM" id="Coils"/>
    </source>
</evidence>
<reference evidence="2 3" key="1">
    <citation type="submission" date="2016-11" db="EMBL/GenBank/DDBJ databases">
        <authorList>
            <person name="Jaros S."/>
            <person name="Januszkiewicz K."/>
            <person name="Wedrychowicz H."/>
        </authorList>
    </citation>
    <scope>NUCLEOTIDE SEQUENCE [LARGE SCALE GENOMIC DNA]</scope>
    <source>
        <strain evidence="2 3">DSM 15930</strain>
    </source>
</reference>
<keyword evidence="3" id="KW-1185">Reference proteome</keyword>
<feature type="coiled-coil region" evidence="1">
    <location>
        <begin position="77"/>
        <end position="111"/>
    </location>
</feature>
<dbReference type="RefSeq" id="WP_073289360.1">
    <property type="nucleotide sequence ID" value="NZ_FRCP01000016.1"/>
</dbReference>
<keyword evidence="1" id="KW-0175">Coiled coil</keyword>
<evidence type="ECO:0000313" key="2">
    <source>
        <dbReference type="EMBL" id="SHM75250.1"/>
    </source>
</evidence>
<dbReference type="Proteomes" id="UP000184038">
    <property type="component" value="Unassembled WGS sequence"/>
</dbReference>
<accession>A0A1M7LBA5</accession>
<organism evidence="2 3">
    <name type="scientific">Anaerosporobacter mobilis DSM 15930</name>
    <dbReference type="NCBI Taxonomy" id="1120996"/>
    <lineage>
        <taxon>Bacteria</taxon>
        <taxon>Bacillati</taxon>
        <taxon>Bacillota</taxon>
        <taxon>Clostridia</taxon>
        <taxon>Lachnospirales</taxon>
        <taxon>Lachnospiraceae</taxon>
        <taxon>Anaerosporobacter</taxon>
    </lineage>
</organism>
<dbReference type="OrthoDB" id="3540923at2"/>
<protein>
    <submittedName>
        <fullName evidence="2">Uncharacterized protein</fullName>
    </submittedName>
</protein>
<sequence length="316" mass="36304">MTVSFFDKLQKQKDGIQLFHQYEDQINDLTSKLNILSEEILTNEQALQKEAKDVEQLTGKSVQSLYHRIRGNYDSQLKKEMQERHEAELQLDFKKQELERLQLDIQNLQKEQSLYYDCQRNYDQLFQDRLKELISNNPPNPNTKELLLGLQSDVDTAISQKKELEEAIRAGERVGVSLNQAYDHLKSASNWGTFDIFGGGLITDIAKHSKIDDARSSLAKAQRELRAFHTELADVSMNISISIDIGSFTTFADYFFDDIFSSISVKSKITDAQNNVSTAIKQVRSTLILLERSKLEKNEHLETTLEQIKDIVIHSD</sequence>
<gene>
    <name evidence="2" type="ORF">SAMN02746066_03150</name>
</gene>
<evidence type="ECO:0000313" key="3">
    <source>
        <dbReference type="Proteomes" id="UP000184038"/>
    </source>
</evidence>
<dbReference type="AlphaFoldDB" id="A0A1M7LBA5"/>
<proteinExistence type="predicted"/>
<name>A0A1M7LBA5_9FIRM</name>
<dbReference type="EMBL" id="FRCP01000016">
    <property type="protein sequence ID" value="SHM75250.1"/>
    <property type="molecule type" value="Genomic_DNA"/>
</dbReference>
<feature type="coiled-coil region" evidence="1">
    <location>
        <begin position="211"/>
        <end position="238"/>
    </location>
</feature>